<dbReference type="PANTHER" id="PTHR24074">
    <property type="entry name" value="CO-CHAPERONE PROTEIN DJLA"/>
    <property type="match status" value="1"/>
</dbReference>
<dbReference type="RefSeq" id="WP_157690322.1">
    <property type="nucleotide sequence ID" value="NZ_CP034345.1"/>
</dbReference>
<proteinExistence type="predicted"/>
<gene>
    <name evidence="4" type="ORF">EI982_14275</name>
</gene>
<accession>A0A6B9FB36</accession>
<feature type="compositionally biased region" description="Low complexity" evidence="1">
    <location>
        <begin position="97"/>
        <end position="106"/>
    </location>
</feature>
<keyword evidence="2" id="KW-0812">Transmembrane</keyword>
<organism evidence="4 5">
    <name type="scientific">Haloplanus rallus</name>
    <dbReference type="NCBI Taxonomy" id="1816183"/>
    <lineage>
        <taxon>Archaea</taxon>
        <taxon>Methanobacteriati</taxon>
        <taxon>Methanobacteriota</taxon>
        <taxon>Stenosarchaea group</taxon>
        <taxon>Halobacteria</taxon>
        <taxon>Halobacteriales</taxon>
        <taxon>Haloferacaceae</taxon>
        <taxon>Haloplanus</taxon>
    </lineage>
</organism>
<dbReference type="Proteomes" id="UP000428325">
    <property type="component" value="Chromosome"/>
</dbReference>
<evidence type="ECO:0000256" key="2">
    <source>
        <dbReference type="SAM" id="Phobius"/>
    </source>
</evidence>
<dbReference type="CDD" id="cd06257">
    <property type="entry name" value="DnaJ"/>
    <property type="match status" value="1"/>
</dbReference>
<dbReference type="InterPro" id="IPR036869">
    <property type="entry name" value="J_dom_sf"/>
</dbReference>
<dbReference type="SMART" id="SM00271">
    <property type="entry name" value="DnaJ"/>
    <property type="match status" value="1"/>
</dbReference>
<keyword evidence="2" id="KW-0472">Membrane</keyword>
<evidence type="ECO:0000313" key="5">
    <source>
        <dbReference type="Proteomes" id="UP000428325"/>
    </source>
</evidence>
<evidence type="ECO:0000256" key="1">
    <source>
        <dbReference type="SAM" id="MobiDB-lite"/>
    </source>
</evidence>
<keyword evidence="5" id="KW-1185">Reference proteome</keyword>
<dbReference type="InterPro" id="IPR001623">
    <property type="entry name" value="DnaJ_domain"/>
</dbReference>
<feature type="transmembrane region" description="Helical" evidence="2">
    <location>
        <begin position="7"/>
        <end position="27"/>
    </location>
</feature>
<evidence type="ECO:0000259" key="3">
    <source>
        <dbReference type="PROSITE" id="PS50076"/>
    </source>
</evidence>
<feature type="region of interest" description="Disordered" evidence="1">
    <location>
        <begin position="134"/>
        <end position="153"/>
    </location>
</feature>
<dbReference type="InterPro" id="IPR050817">
    <property type="entry name" value="DjlA_DnaK_co-chaperone"/>
</dbReference>
<dbReference type="Pfam" id="PF00226">
    <property type="entry name" value="DnaJ"/>
    <property type="match status" value="1"/>
</dbReference>
<feature type="region of interest" description="Disordered" evidence="1">
    <location>
        <begin position="58"/>
        <end position="111"/>
    </location>
</feature>
<dbReference type="PROSITE" id="PS50076">
    <property type="entry name" value="DNAJ_2"/>
    <property type="match status" value="1"/>
</dbReference>
<name>A0A6B9FB36_9EURY</name>
<dbReference type="Gene3D" id="1.10.287.110">
    <property type="entry name" value="DnaJ domain"/>
    <property type="match status" value="1"/>
</dbReference>
<dbReference type="EMBL" id="CP034345">
    <property type="protein sequence ID" value="QGX95864.1"/>
    <property type="molecule type" value="Genomic_DNA"/>
</dbReference>
<dbReference type="AlphaFoldDB" id="A0A6B9FB36"/>
<feature type="domain" description="J" evidence="3">
    <location>
        <begin position="111"/>
        <end position="162"/>
    </location>
</feature>
<feature type="transmembrane region" description="Helical" evidence="2">
    <location>
        <begin position="33"/>
        <end position="56"/>
    </location>
</feature>
<dbReference type="SUPFAM" id="SSF46565">
    <property type="entry name" value="Chaperone J-domain"/>
    <property type="match status" value="1"/>
</dbReference>
<keyword evidence="2" id="KW-1133">Transmembrane helix</keyword>
<protein>
    <submittedName>
        <fullName evidence="4">J domain-containing protein</fullName>
    </submittedName>
</protein>
<sequence>MDRDRLVLGLAAVFAGVTTVLVVLAFVRQLFLLFLALPFAATTYIMWSHATGRLAARTRRRARRASGARTARAGSNPGPGGFGATARGAAGRGATGGRTDTAAETGPTRREAYERLDLDPDAADDEVRRAYRAKVKEVHPDTEGGDEERFKRVNRAYERLQD</sequence>
<dbReference type="GeneID" id="99243597"/>
<reference evidence="4 5" key="1">
    <citation type="submission" date="2018-12" db="EMBL/GenBank/DDBJ databases">
        <title>Complete genome sequence of Haloplanus rallus MBLA0036.</title>
        <authorList>
            <person name="Nam Y.-d."/>
            <person name="Kang J."/>
            <person name="Chung W.-H."/>
            <person name="Park Y.S."/>
        </authorList>
    </citation>
    <scope>NUCLEOTIDE SEQUENCE [LARGE SCALE GENOMIC DNA]</scope>
    <source>
        <strain evidence="4 5">MBLA0036</strain>
    </source>
</reference>
<dbReference type="OrthoDB" id="11397at2157"/>
<dbReference type="KEGG" id="hra:EI982_14275"/>
<dbReference type="PRINTS" id="PR00625">
    <property type="entry name" value="JDOMAIN"/>
</dbReference>
<evidence type="ECO:0000313" key="4">
    <source>
        <dbReference type="EMBL" id="QGX95864.1"/>
    </source>
</evidence>